<accession>A0ABS1F899</accession>
<dbReference type="Gene3D" id="3.40.50.10090">
    <property type="match status" value="2"/>
</dbReference>
<keyword evidence="3" id="KW-1185">Reference proteome</keyword>
<dbReference type="PANTHER" id="PTHR40082">
    <property type="entry name" value="BLR5956 PROTEIN"/>
    <property type="match status" value="1"/>
</dbReference>
<evidence type="ECO:0000313" key="3">
    <source>
        <dbReference type="Proteomes" id="UP000652760"/>
    </source>
</evidence>
<dbReference type="InterPro" id="IPR036108">
    <property type="entry name" value="4pyrrol_syn_uPrphyn_synt_sf"/>
</dbReference>
<dbReference type="PANTHER" id="PTHR40082:SF1">
    <property type="entry name" value="BLR5956 PROTEIN"/>
    <property type="match status" value="1"/>
</dbReference>
<dbReference type="InterPro" id="IPR003754">
    <property type="entry name" value="4pyrrol_synth_uPrphyn_synth"/>
</dbReference>
<evidence type="ECO:0000313" key="2">
    <source>
        <dbReference type="EMBL" id="MBK1839636.1"/>
    </source>
</evidence>
<dbReference type="CDD" id="cd06578">
    <property type="entry name" value="HemD"/>
    <property type="match status" value="1"/>
</dbReference>
<name>A0ABS1F899_9PROT</name>
<feature type="domain" description="Tetrapyrrole biosynthesis uroporphyrinogen III synthase" evidence="1">
    <location>
        <begin position="29"/>
        <end position="262"/>
    </location>
</feature>
<evidence type="ECO:0000259" key="1">
    <source>
        <dbReference type="Pfam" id="PF02602"/>
    </source>
</evidence>
<dbReference type="SUPFAM" id="SSF69618">
    <property type="entry name" value="HemD-like"/>
    <property type="match status" value="1"/>
</dbReference>
<comment type="caution">
    <text evidence="2">The sequence shown here is derived from an EMBL/GenBank/DDBJ whole genome shotgun (WGS) entry which is preliminary data.</text>
</comment>
<sequence length="288" mass="30687">MSEKTVGMGGDLAGKRILVPESRDLDLFAGMMEQHGAETIRCPLVKILDLDDPAPARAWLERLLTEGFDDIVLLTGEGLRRLMTVARAMEREADVVAAIGRARVFVRGPKPVKALREIGCAPYKSAPAPTTDGVIAMLAEEDLTGRRVGVQLYPDNPNEPLLEAVRARGGLPAAVTPYRYANDSETGSVQTAIRDMADGRIDFVAFTASPQVRRLQEVAEACGLGDAFRQGFARTRIAAVGPVVAEAVEAAGGTVAVSPESTFHMKPLVNAIRRLLTEGEGQGAGPTT</sequence>
<dbReference type="Proteomes" id="UP000652760">
    <property type="component" value="Unassembled WGS sequence"/>
</dbReference>
<protein>
    <submittedName>
        <fullName evidence="2">Uroporphyrinogen-III synthase</fullName>
    </submittedName>
</protein>
<organism evidence="2 3">
    <name type="scientific">Azospirillum endophyticum</name>
    <dbReference type="NCBI Taxonomy" id="2800326"/>
    <lineage>
        <taxon>Bacteria</taxon>
        <taxon>Pseudomonadati</taxon>
        <taxon>Pseudomonadota</taxon>
        <taxon>Alphaproteobacteria</taxon>
        <taxon>Rhodospirillales</taxon>
        <taxon>Azospirillaceae</taxon>
        <taxon>Azospirillum</taxon>
    </lineage>
</organism>
<reference evidence="3" key="1">
    <citation type="submission" date="2021-01" db="EMBL/GenBank/DDBJ databases">
        <title>Genome public.</title>
        <authorList>
            <person name="Liu C."/>
            <person name="Sun Q."/>
        </authorList>
    </citation>
    <scope>NUCLEOTIDE SEQUENCE [LARGE SCALE GENOMIC DNA]</scope>
    <source>
        <strain evidence="3">YIM B02556</strain>
    </source>
</reference>
<proteinExistence type="predicted"/>
<dbReference type="InterPro" id="IPR039793">
    <property type="entry name" value="UROS/Hem4"/>
</dbReference>
<gene>
    <name evidence="2" type="ORF">JHL17_19690</name>
</gene>
<dbReference type="EMBL" id="JAENHM010000058">
    <property type="protein sequence ID" value="MBK1839636.1"/>
    <property type="molecule type" value="Genomic_DNA"/>
</dbReference>
<dbReference type="RefSeq" id="WP_200195626.1">
    <property type="nucleotide sequence ID" value="NZ_JAENHM010000058.1"/>
</dbReference>
<dbReference type="Pfam" id="PF02602">
    <property type="entry name" value="HEM4"/>
    <property type="match status" value="1"/>
</dbReference>